<evidence type="ECO:0000256" key="4">
    <source>
        <dbReference type="PROSITE-ProRule" id="PRU00723"/>
    </source>
</evidence>
<gene>
    <name evidence="7" type="ORF">EMPS_00803</name>
</gene>
<dbReference type="SUPFAM" id="SSF90229">
    <property type="entry name" value="CCCH zinc finger"/>
    <property type="match status" value="1"/>
</dbReference>
<reference evidence="7" key="2">
    <citation type="journal article" date="2022" name="Microbiol. Resour. Announc.">
        <title>Whole-Genome Sequence of Entomortierella parvispora E1425, a Mucoromycotan Fungus Associated with Burkholderiaceae-Related Endosymbiotic Bacteria.</title>
        <authorList>
            <person name="Herlambang A."/>
            <person name="Guo Y."/>
            <person name="Takashima Y."/>
            <person name="Narisawa K."/>
            <person name="Ohta H."/>
            <person name="Nishizawa T."/>
        </authorList>
    </citation>
    <scope>NUCLEOTIDE SEQUENCE</scope>
    <source>
        <strain evidence="7">E1425</strain>
    </source>
</reference>
<dbReference type="InterPro" id="IPR000571">
    <property type="entry name" value="Znf_CCCH"/>
</dbReference>
<keyword evidence="2 4" id="KW-0863">Zinc-finger</keyword>
<comment type="caution">
    <text evidence="7">The sequence shown here is derived from an EMBL/GenBank/DDBJ whole genome shotgun (WGS) entry which is preliminary data.</text>
</comment>
<feature type="zinc finger region" description="C3H1-type" evidence="4">
    <location>
        <begin position="394"/>
        <end position="420"/>
    </location>
</feature>
<evidence type="ECO:0000313" key="7">
    <source>
        <dbReference type="EMBL" id="GJJ68457.1"/>
    </source>
</evidence>
<feature type="compositionally biased region" description="Basic and acidic residues" evidence="5">
    <location>
        <begin position="607"/>
        <end position="619"/>
    </location>
</feature>
<feature type="domain" description="C3H1-type" evidence="6">
    <location>
        <begin position="394"/>
        <end position="420"/>
    </location>
</feature>
<protein>
    <submittedName>
        <fullName evidence="7">Cleavage and polyadenylation specificity factor subunit 4</fullName>
    </submittedName>
</protein>
<feature type="region of interest" description="Disordered" evidence="5">
    <location>
        <begin position="46"/>
        <end position="154"/>
    </location>
</feature>
<evidence type="ECO:0000256" key="2">
    <source>
        <dbReference type="ARBA" id="ARBA00022771"/>
    </source>
</evidence>
<keyword evidence="1 4" id="KW-0479">Metal-binding</keyword>
<dbReference type="EMBL" id="BQFW01000001">
    <property type="protein sequence ID" value="GJJ68457.1"/>
    <property type="molecule type" value="Genomic_DNA"/>
</dbReference>
<sequence>MSDQELLAQIAQVAGAINKHINTPAVRGFQGYHGYNQNTRGGYPVQSRGRGRGAHAPAGAFNRSLTLNNTSAAPRPPYARPMPATTTPAAAVTPVRPTTSTPYFPTTSSAGPQSTPRPLTPSRHLTLVNTNKNTTAPPNGPASQSSVSGNSVPVSPISPASVPVTTVAPTQQWIQSKRKNMSLMNESTFKKTMVAKQKSIQASKESRLKLLKAKRANQLGKGIVTVGGAEYTKSRDGRKLVMHNNKPVVINGVEFEMDRRGNKLVRKAVAGAISKLEAPTIKAGLGPTTPSAATTTPKQFSMGGVYYVRTRNGNLVRATLVKDQLLRARQEKGNKRQRKARPFCRNFTRFGRCHRDYLCPLVHSRDHLAICKKFLRGICPHSASTCLLSHVPNPHTTPPCQHFQRAACTKDNCPYPHIKKNPQAPICRPFATEGWCNDGDACKDRHVWICPDFGTPAGCKRKCGLAHLENGGLKVKKTAEEMEKSRQEWQKAMAAGEVVGGKRKFGTQQQQQQQQQQQPGSRYWEKPSDAGDGSVADQFDENFIPLSFDEASAEEDDIIMDEDDILEEDADEAEDISSDGVATDDDEGEDDESENDEPVEHDEEEDTRVKLRAIERVEYDSDEDQDVDPAQQELDDYYAAQDLEEYM</sequence>
<keyword evidence="3 4" id="KW-0862">Zinc</keyword>
<dbReference type="PROSITE" id="PS50103">
    <property type="entry name" value="ZF_C3H1"/>
    <property type="match status" value="4"/>
</dbReference>
<dbReference type="PANTHER" id="PTHR46156">
    <property type="entry name" value="CCCH ZINGC FINGER"/>
    <property type="match status" value="1"/>
</dbReference>
<dbReference type="Gene3D" id="4.10.1000.10">
    <property type="entry name" value="Zinc finger, CCCH-type"/>
    <property type="match status" value="1"/>
</dbReference>
<reference evidence="7" key="1">
    <citation type="submission" date="2021-11" db="EMBL/GenBank/DDBJ databases">
        <authorList>
            <person name="Herlambang A."/>
            <person name="Guo Y."/>
            <person name="Takashima Y."/>
            <person name="Nishizawa T."/>
        </authorList>
    </citation>
    <scope>NUCLEOTIDE SEQUENCE</scope>
    <source>
        <strain evidence="7">E1425</strain>
    </source>
</reference>
<feature type="compositionally biased region" description="Low complexity" evidence="5">
    <location>
        <begin position="143"/>
        <end position="154"/>
    </location>
</feature>
<feature type="domain" description="C3H1-type" evidence="6">
    <location>
        <begin position="421"/>
        <end position="449"/>
    </location>
</feature>
<evidence type="ECO:0000313" key="8">
    <source>
        <dbReference type="Proteomes" id="UP000827284"/>
    </source>
</evidence>
<evidence type="ECO:0000256" key="5">
    <source>
        <dbReference type="SAM" id="MobiDB-lite"/>
    </source>
</evidence>
<evidence type="ECO:0000259" key="6">
    <source>
        <dbReference type="PROSITE" id="PS50103"/>
    </source>
</evidence>
<keyword evidence="8" id="KW-1185">Reference proteome</keyword>
<dbReference type="InterPro" id="IPR036855">
    <property type="entry name" value="Znf_CCCH_sf"/>
</dbReference>
<dbReference type="AlphaFoldDB" id="A0A9P3H1R6"/>
<feature type="zinc finger region" description="C3H1-type" evidence="4">
    <location>
        <begin position="370"/>
        <end position="393"/>
    </location>
</feature>
<feature type="domain" description="C3H1-type" evidence="6">
    <location>
        <begin position="370"/>
        <end position="393"/>
    </location>
</feature>
<dbReference type="PANTHER" id="PTHR46156:SF1">
    <property type="entry name" value="ZINC FINGER CCCH DOMAIN-CONTAINING PROTEIN 3"/>
    <property type="match status" value="1"/>
</dbReference>
<name>A0A9P3H1R6_9FUNG</name>
<dbReference type="OrthoDB" id="410307at2759"/>
<dbReference type="SMART" id="SM00356">
    <property type="entry name" value="ZnF_C3H1"/>
    <property type="match status" value="4"/>
</dbReference>
<feature type="zinc finger region" description="C3H1-type" evidence="4">
    <location>
        <begin position="421"/>
        <end position="449"/>
    </location>
</feature>
<feature type="region of interest" description="Disordered" evidence="5">
    <location>
        <begin position="502"/>
        <end position="647"/>
    </location>
</feature>
<accession>A0A9P3H1R6</accession>
<feature type="compositionally biased region" description="Acidic residues" evidence="5">
    <location>
        <begin position="551"/>
        <end position="606"/>
    </location>
</feature>
<feature type="compositionally biased region" description="Low complexity" evidence="5">
    <location>
        <begin position="81"/>
        <end position="109"/>
    </location>
</feature>
<organism evidence="7 8">
    <name type="scientific">Entomortierella parvispora</name>
    <dbReference type="NCBI Taxonomy" id="205924"/>
    <lineage>
        <taxon>Eukaryota</taxon>
        <taxon>Fungi</taxon>
        <taxon>Fungi incertae sedis</taxon>
        <taxon>Mucoromycota</taxon>
        <taxon>Mortierellomycotina</taxon>
        <taxon>Mortierellomycetes</taxon>
        <taxon>Mortierellales</taxon>
        <taxon>Mortierellaceae</taxon>
        <taxon>Entomortierella</taxon>
    </lineage>
</organism>
<feature type="domain" description="C3H1-type" evidence="6">
    <location>
        <begin position="338"/>
        <end position="366"/>
    </location>
</feature>
<dbReference type="GO" id="GO:0005634">
    <property type="term" value="C:nucleus"/>
    <property type="evidence" value="ECO:0007669"/>
    <property type="project" value="TreeGrafter"/>
</dbReference>
<evidence type="ECO:0000256" key="3">
    <source>
        <dbReference type="ARBA" id="ARBA00022833"/>
    </source>
</evidence>
<feature type="compositionally biased region" description="Polar residues" evidence="5">
    <location>
        <begin position="127"/>
        <end position="137"/>
    </location>
</feature>
<feature type="compositionally biased region" description="Low complexity" evidence="5">
    <location>
        <begin position="508"/>
        <end position="518"/>
    </location>
</feature>
<dbReference type="Proteomes" id="UP000827284">
    <property type="component" value="Unassembled WGS sequence"/>
</dbReference>
<evidence type="ECO:0000256" key="1">
    <source>
        <dbReference type="ARBA" id="ARBA00022723"/>
    </source>
</evidence>
<proteinExistence type="predicted"/>
<feature type="zinc finger region" description="C3H1-type" evidence="4">
    <location>
        <begin position="338"/>
        <end position="366"/>
    </location>
</feature>
<dbReference type="GO" id="GO:0008270">
    <property type="term" value="F:zinc ion binding"/>
    <property type="evidence" value="ECO:0007669"/>
    <property type="project" value="UniProtKB-KW"/>
</dbReference>